<name>A0ABR1RLV8_9PEZI</name>
<reference evidence="2 3" key="1">
    <citation type="submission" date="2023-01" db="EMBL/GenBank/DDBJ databases">
        <title>Analysis of 21 Apiospora genomes using comparative genomics revels a genus with tremendous synthesis potential of carbohydrate active enzymes and secondary metabolites.</title>
        <authorList>
            <person name="Sorensen T."/>
        </authorList>
    </citation>
    <scope>NUCLEOTIDE SEQUENCE [LARGE SCALE GENOMIC DNA]</scope>
    <source>
        <strain evidence="2 3">CBS 20057</strain>
    </source>
</reference>
<dbReference type="EMBL" id="JAQQWI010000012">
    <property type="protein sequence ID" value="KAK8015944.1"/>
    <property type="molecule type" value="Genomic_DNA"/>
</dbReference>
<evidence type="ECO:0000313" key="2">
    <source>
        <dbReference type="EMBL" id="KAK8015944.1"/>
    </source>
</evidence>
<dbReference type="InterPro" id="IPR010730">
    <property type="entry name" value="HET"/>
</dbReference>
<comment type="caution">
    <text evidence="2">The sequence shown here is derived from an EMBL/GenBank/DDBJ whole genome shotgun (WGS) entry which is preliminary data.</text>
</comment>
<dbReference type="PANTHER" id="PTHR33112:SF16">
    <property type="entry name" value="HETEROKARYON INCOMPATIBILITY DOMAIN-CONTAINING PROTEIN"/>
    <property type="match status" value="1"/>
</dbReference>
<sequence>MEDIDSSFKSKTIELKRALTAHGQLPAHRCQHCEAVLSALNPPLGRRRLRDGYEKLFTIVETKARVGELARSGCKWWSQINSLMRYLLSMNRKDFADVFPESGRVFLDPFDTSDPELPPALIEHEGCEYYTEEELCIDLDHNQLYVEVARYAPEDRLKSTYNRVGVYLAEGGHASHVMTVFGHPSSSVRGTEHLASPINVEPGSTSSFALARHWIDYCTHIHDCGIQNAPASMPRILLDLKGPDMENHICITETEPLSRAPYVALSYCWGRQAQRVTLTGQEKARLLKGINLGKFDPTIQDAIKVTRELGFRYLWIDALCIIQDDIVDKVHEIAHMHEIYRNAAFTIIASRSAGVTEGFLSSRETTGAKCPNTIFSLVGGNDNKDNPNSIITTMDNEWEIEPWETRAWTLQERLSSGRILRFGMLQTNWTCHRSGSPYRDCDGYILNFQETFFKERDLIVAADVMNGRPTGLHKDDLLQVWYNVIVSYTRMELSYPKDRLPAISNIARAFARVLDDDYVCGHWRSSLHFDLLWEAYMSRRDIPSISWSWLNACGVIYCDYRESPWYPKYPTVADADFQFVNHTSVLVSNEDPYGAVDSATLTLRGLLTPFPFSNIRSLTQSATANALIATNLSQDGRDRPRLQEEKVQADLKLESPHHHLGYLLNDDRFCGKLRPDEDTDDLERVEAIELFSKSPMFLFVTAWLLTRDLDPPWVAGLMLHYDEEQHKFHRAGVFFLNPWVFTHWHLRLHERLPTIEERTERIRELWGGVKNVRTVSIIR</sequence>
<dbReference type="Pfam" id="PF06985">
    <property type="entry name" value="HET"/>
    <property type="match status" value="1"/>
</dbReference>
<keyword evidence="3" id="KW-1185">Reference proteome</keyword>
<proteinExistence type="predicted"/>
<protein>
    <submittedName>
        <fullName evidence="2">HET-domain-containing protein</fullName>
    </submittedName>
</protein>
<feature type="domain" description="Heterokaryon incompatibility" evidence="1">
    <location>
        <begin position="262"/>
        <end position="412"/>
    </location>
</feature>
<accession>A0ABR1RLV8</accession>
<organism evidence="2 3">
    <name type="scientific">Apiospora marii</name>
    <dbReference type="NCBI Taxonomy" id="335849"/>
    <lineage>
        <taxon>Eukaryota</taxon>
        <taxon>Fungi</taxon>
        <taxon>Dikarya</taxon>
        <taxon>Ascomycota</taxon>
        <taxon>Pezizomycotina</taxon>
        <taxon>Sordariomycetes</taxon>
        <taxon>Xylariomycetidae</taxon>
        <taxon>Amphisphaeriales</taxon>
        <taxon>Apiosporaceae</taxon>
        <taxon>Apiospora</taxon>
    </lineage>
</organism>
<evidence type="ECO:0000313" key="3">
    <source>
        <dbReference type="Proteomes" id="UP001396898"/>
    </source>
</evidence>
<dbReference type="Proteomes" id="UP001396898">
    <property type="component" value="Unassembled WGS sequence"/>
</dbReference>
<evidence type="ECO:0000259" key="1">
    <source>
        <dbReference type="Pfam" id="PF06985"/>
    </source>
</evidence>
<dbReference type="PANTHER" id="PTHR33112">
    <property type="entry name" value="DOMAIN PROTEIN, PUTATIVE-RELATED"/>
    <property type="match status" value="1"/>
</dbReference>
<gene>
    <name evidence="2" type="ORF">PG991_008832</name>
</gene>